<keyword evidence="1" id="KW-0694">RNA-binding</keyword>
<protein>
    <recommendedName>
        <fullName evidence="1">Nucleolar protein 6</fullName>
    </recommendedName>
</protein>
<dbReference type="InterPro" id="IPR035371">
    <property type="entry name" value="Nrap_D6"/>
</dbReference>
<dbReference type="Pfam" id="PF17406">
    <property type="entry name" value="Nrap_D5"/>
    <property type="match status" value="1"/>
</dbReference>
<accession>A0AAD4RB85</accession>
<evidence type="ECO:0000259" key="4">
    <source>
        <dbReference type="Pfam" id="PF17407"/>
    </source>
</evidence>
<comment type="subcellular location">
    <subcellularLocation>
        <location evidence="1">Nucleus</location>
        <location evidence="1">Nucleolus</location>
    </subcellularLocation>
</comment>
<dbReference type="PANTHER" id="PTHR17972:SF0">
    <property type="entry name" value="NUCLEOLAR PROTEIN 6"/>
    <property type="match status" value="1"/>
</dbReference>
<feature type="domain" description="Nrap protein" evidence="3">
    <location>
        <begin position="204"/>
        <end position="339"/>
    </location>
</feature>
<keyword evidence="1" id="KW-0539">Nucleus</keyword>
<comment type="similarity">
    <text evidence="1">Belongs to the NRAP family.</text>
</comment>
<dbReference type="AlphaFoldDB" id="A0AAD4RB85"/>
<dbReference type="Proteomes" id="UP001201812">
    <property type="component" value="Unassembled WGS sequence"/>
</dbReference>
<evidence type="ECO:0000256" key="1">
    <source>
        <dbReference type="RuleBase" id="RU364032"/>
    </source>
</evidence>
<evidence type="ECO:0000259" key="3">
    <source>
        <dbReference type="Pfam" id="PF17406"/>
    </source>
</evidence>
<sequence length="510" mass="57663">MSHIQHSDLEVHLKIVAAFEKLSQTLLALKGLPLSVTGVKCTSAYYRRTKPFPLNGLLVSSNHIRDKKPIQKLKKHENSPPFLPSLKVLLTLERSNKWGEDLNVINRLKGGFYVELSKILLTKQPSWLSVPLEKCLYIVLDGVVFCLNIIHNREIAMLINLEKGMLDSSQQLSKRKAFSVPLKKKFILKPLLSQQLSGLSKRCPIFSETCQLVRKWICANFLSKVFEGVALELLVANLFAGIPACPLPSTASAGFVRFISLLATHDFIAEPLIVDINNTFTPEALNKLQEDFIKKRPVLPALVLIVPEDVSGTIFTSLKPEALILKHVIKLATQLHQTFCSSSTIEFQLPMPDVTKYDILISLHGAYLSMSRQQEKNKENKITKKHWQSGRVSKSSVQSQSDGRSFPIVDYDPVKRYVKELRNSFDSVAIFFYNAYKSYAVGVMLRPSFYRSDRDPKTITGSHLRTKDRERNALIANIDALVEDFRIMGGRLIRTVIVSDHLKENAKKHD</sequence>
<dbReference type="Pfam" id="PF17407">
    <property type="entry name" value="Nrap_D6"/>
    <property type="match status" value="1"/>
</dbReference>
<dbReference type="GO" id="GO:0034456">
    <property type="term" value="C:UTP-C complex"/>
    <property type="evidence" value="ECO:0007669"/>
    <property type="project" value="TreeGrafter"/>
</dbReference>
<proteinExistence type="inferred from homology"/>
<comment type="caution">
    <text evidence="5">The sequence shown here is derived from an EMBL/GenBank/DDBJ whole genome shotgun (WGS) entry which is preliminary data.</text>
</comment>
<dbReference type="GO" id="GO:0006409">
    <property type="term" value="P:tRNA export from nucleus"/>
    <property type="evidence" value="ECO:0007669"/>
    <property type="project" value="TreeGrafter"/>
</dbReference>
<dbReference type="Pfam" id="PF17405">
    <property type="entry name" value="Nrap_D4"/>
    <property type="match status" value="1"/>
</dbReference>
<evidence type="ECO:0000313" key="5">
    <source>
        <dbReference type="EMBL" id="KAI1723264.1"/>
    </source>
</evidence>
<reference evidence="5" key="1">
    <citation type="submission" date="2022-01" db="EMBL/GenBank/DDBJ databases">
        <title>Genome Sequence Resource for Two Populations of Ditylenchus destructor, the Migratory Endoparasitic Phytonematode.</title>
        <authorList>
            <person name="Zhang H."/>
            <person name="Lin R."/>
            <person name="Xie B."/>
        </authorList>
    </citation>
    <scope>NUCLEOTIDE SEQUENCE</scope>
    <source>
        <strain evidence="5">BazhouSP</strain>
    </source>
</reference>
<dbReference type="GO" id="GO:0006364">
    <property type="term" value="P:rRNA processing"/>
    <property type="evidence" value="ECO:0007669"/>
    <property type="project" value="TreeGrafter"/>
</dbReference>
<dbReference type="GO" id="GO:0032040">
    <property type="term" value="C:small-subunit processome"/>
    <property type="evidence" value="ECO:0007669"/>
    <property type="project" value="TreeGrafter"/>
</dbReference>
<keyword evidence="6" id="KW-1185">Reference proteome</keyword>
<dbReference type="Gene3D" id="3.30.70.3030">
    <property type="match status" value="1"/>
</dbReference>
<dbReference type="GO" id="GO:0032545">
    <property type="term" value="C:CURI complex"/>
    <property type="evidence" value="ECO:0007669"/>
    <property type="project" value="TreeGrafter"/>
</dbReference>
<dbReference type="GO" id="GO:0003723">
    <property type="term" value="F:RNA binding"/>
    <property type="evidence" value="ECO:0007669"/>
    <property type="project" value="UniProtKB-KW"/>
</dbReference>
<dbReference type="EMBL" id="JAKKPZ010000003">
    <property type="protein sequence ID" value="KAI1723264.1"/>
    <property type="molecule type" value="Genomic_DNA"/>
</dbReference>
<dbReference type="InterPro" id="IPR035369">
    <property type="entry name" value="Nrap_D4"/>
</dbReference>
<feature type="domain" description="Nrap protein" evidence="4">
    <location>
        <begin position="355"/>
        <end position="496"/>
    </location>
</feature>
<name>A0AAD4RB85_9BILA</name>
<evidence type="ECO:0000259" key="2">
    <source>
        <dbReference type="Pfam" id="PF17405"/>
    </source>
</evidence>
<dbReference type="PANTHER" id="PTHR17972">
    <property type="entry name" value="NUCLEOLAR RNA-ASSOCIATED PROTEIN"/>
    <property type="match status" value="1"/>
</dbReference>
<feature type="domain" description="Nrap protein" evidence="2">
    <location>
        <begin position="6"/>
        <end position="200"/>
    </location>
</feature>
<dbReference type="InterPro" id="IPR005554">
    <property type="entry name" value="NOL6/Upt22"/>
</dbReference>
<gene>
    <name evidence="5" type="ORF">DdX_03416</name>
</gene>
<evidence type="ECO:0000313" key="6">
    <source>
        <dbReference type="Proteomes" id="UP001201812"/>
    </source>
</evidence>
<dbReference type="InterPro" id="IPR035370">
    <property type="entry name" value="Nrap_D5"/>
</dbReference>
<organism evidence="5 6">
    <name type="scientific">Ditylenchus destructor</name>
    <dbReference type="NCBI Taxonomy" id="166010"/>
    <lineage>
        <taxon>Eukaryota</taxon>
        <taxon>Metazoa</taxon>
        <taxon>Ecdysozoa</taxon>
        <taxon>Nematoda</taxon>
        <taxon>Chromadorea</taxon>
        <taxon>Rhabditida</taxon>
        <taxon>Tylenchina</taxon>
        <taxon>Tylenchomorpha</taxon>
        <taxon>Sphaerularioidea</taxon>
        <taxon>Anguinidae</taxon>
        <taxon>Anguininae</taxon>
        <taxon>Ditylenchus</taxon>
    </lineage>
</organism>